<reference evidence="2" key="2">
    <citation type="submission" date="2020-09" db="EMBL/GenBank/DDBJ databases">
        <authorList>
            <person name="Sun Q."/>
            <person name="Zhou Y."/>
        </authorList>
    </citation>
    <scope>NUCLEOTIDE SEQUENCE</scope>
    <source>
        <strain evidence="2">CGMCC 4.7368</strain>
    </source>
</reference>
<feature type="domain" description="Metallo-beta-lactamase" evidence="1">
    <location>
        <begin position="52"/>
        <end position="223"/>
    </location>
</feature>
<reference evidence="2" key="1">
    <citation type="journal article" date="2014" name="Int. J. Syst. Evol. Microbiol.">
        <title>Complete genome sequence of Corynebacterium casei LMG S-19264T (=DSM 44701T), isolated from a smear-ripened cheese.</title>
        <authorList>
            <consortium name="US DOE Joint Genome Institute (JGI-PGF)"/>
            <person name="Walter F."/>
            <person name="Albersmeier A."/>
            <person name="Kalinowski J."/>
            <person name="Ruckert C."/>
        </authorList>
    </citation>
    <scope>NUCLEOTIDE SEQUENCE</scope>
    <source>
        <strain evidence="2">CGMCC 4.7368</strain>
    </source>
</reference>
<name>A0A917YUN0_9ACTN</name>
<dbReference type="RefSeq" id="WP_189124093.1">
    <property type="nucleotide sequence ID" value="NZ_BMNH01000005.1"/>
</dbReference>
<sequence length="264" mass="28662">MRVRWLGWAGVELEAQGHSVVIDLLGRPEGVLEGTPLSAPMPTVVRPRTEGDVIAGLCTHLHRDHTDAAALAEALRPDGQVLHPASFGGDDHENLWTLKADRELDEWNLSRRPMGLWETVTIGPFTIAAVPAVDTLGDPQVSWAVEAGGKRVLHLGDSMFHGYWWRAAHRFGPFDAVLTPINGPIVCFPHCQPPSPYPASLDAGQAAVAARLLGAKIAVPIHYDGFQIDGFYDTRPDELSRFLDAASAETYEVAALKQGEDITV</sequence>
<evidence type="ECO:0000313" key="3">
    <source>
        <dbReference type="Proteomes" id="UP000646523"/>
    </source>
</evidence>
<keyword evidence="3" id="KW-1185">Reference proteome</keyword>
<proteinExistence type="predicted"/>
<dbReference type="AlphaFoldDB" id="A0A917YUN0"/>
<dbReference type="SUPFAM" id="SSF56281">
    <property type="entry name" value="Metallo-hydrolase/oxidoreductase"/>
    <property type="match status" value="1"/>
</dbReference>
<dbReference type="PANTHER" id="PTHR43546:SF3">
    <property type="entry name" value="UPF0173 METAL-DEPENDENT HYDROLASE MJ1163"/>
    <property type="match status" value="1"/>
</dbReference>
<dbReference type="InterPro" id="IPR050114">
    <property type="entry name" value="UPF0173_UPF0282_UlaG_hydrolase"/>
</dbReference>
<comment type="caution">
    <text evidence="2">The sequence shown here is derived from an EMBL/GenBank/DDBJ whole genome shotgun (WGS) entry which is preliminary data.</text>
</comment>
<dbReference type="Proteomes" id="UP000646523">
    <property type="component" value="Unassembled WGS sequence"/>
</dbReference>
<dbReference type="Pfam" id="PF12706">
    <property type="entry name" value="Lactamase_B_2"/>
    <property type="match status" value="1"/>
</dbReference>
<dbReference type="PANTHER" id="PTHR43546">
    <property type="entry name" value="UPF0173 METAL-DEPENDENT HYDROLASE MJ1163-RELATED"/>
    <property type="match status" value="1"/>
</dbReference>
<dbReference type="Gene3D" id="3.60.15.10">
    <property type="entry name" value="Ribonuclease Z/Hydroxyacylglutathione hydrolase-like"/>
    <property type="match status" value="1"/>
</dbReference>
<evidence type="ECO:0000313" key="2">
    <source>
        <dbReference type="EMBL" id="GGO67410.1"/>
    </source>
</evidence>
<organism evidence="2 3">
    <name type="scientific">Nonomuraea cavernae</name>
    <dbReference type="NCBI Taxonomy" id="2045107"/>
    <lineage>
        <taxon>Bacteria</taxon>
        <taxon>Bacillati</taxon>
        <taxon>Actinomycetota</taxon>
        <taxon>Actinomycetes</taxon>
        <taxon>Streptosporangiales</taxon>
        <taxon>Streptosporangiaceae</taxon>
        <taxon>Nonomuraea</taxon>
    </lineage>
</organism>
<dbReference type="InterPro" id="IPR001279">
    <property type="entry name" value="Metallo-B-lactamas"/>
</dbReference>
<protein>
    <recommendedName>
        <fullName evidence="1">Metallo-beta-lactamase domain-containing protein</fullName>
    </recommendedName>
</protein>
<evidence type="ECO:0000259" key="1">
    <source>
        <dbReference type="Pfam" id="PF12706"/>
    </source>
</evidence>
<gene>
    <name evidence="2" type="ORF">GCM10012289_23770</name>
</gene>
<dbReference type="EMBL" id="BMNH01000005">
    <property type="protein sequence ID" value="GGO67410.1"/>
    <property type="molecule type" value="Genomic_DNA"/>
</dbReference>
<dbReference type="InterPro" id="IPR036866">
    <property type="entry name" value="RibonucZ/Hydroxyglut_hydro"/>
</dbReference>
<accession>A0A917YUN0</accession>